<dbReference type="RefSeq" id="WP_119714735.1">
    <property type="nucleotide sequence ID" value="NZ_OMOH01000002.1"/>
</dbReference>
<proteinExistence type="predicted"/>
<organism evidence="1 2">
    <name type="scientific">Propionibacterium ruminifibrarum</name>
    <dbReference type="NCBI Taxonomy" id="1962131"/>
    <lineage>
        <taxon>Bacteria</taxon>
        <taxon>Bacillati</taxon>
        <taxon>Actinomycetota</taxon>
        <taxon>Actinomycetes</taxon>
        <taxon>Propionibacteriales</taxon>
        <taxon>Propionibacteriaceae</taxon>
        <taxon>Propionibacterium</taxon>
    </lineage>
</organism>
<gene>
    <name evidence="1" type="ORF">PROPJV5_0466</name>
</gene>
<protein>
    <recommendedName>
        <fullName evidence="3">DUF488 domain-containing protein</fullName>
    </recommendedName>
</protein>
<keyword evidence="2" id="KW-1185">Reference proteome</keyword>
<dbReference type="Proteomes" id="UP000265962">
    <property type="component" value="Unassembled WGS sequence"/>
</dbReference>
<dbReference type="AlphaFoldDB" id="A0A375I2R0"/>
<sequence length="116" mass="13305">MEIAIKRVYERPDAGDGYRVLVDRLWPRGVSRARAELDEWCKDVAPSSELRTWFGHRPELFEEFGQRYTTELESSSAPQALIERAAGADRLTLVYAAKDPQVNHALVLADYLRRLT</sequence>
<accession>A0A375I2R0</accession>
<dbReference type="Pfam" id="PF22752">
    <property type="entry name" value="DUF488-N3i"/>
    <property type="match status" value="1"/>
</dbReference>
<evidence type="ECO:0000313" key="1">
    <source>
        <dbReference type="EMBL" id="SPF67512.1"/>
    </source>
</evidence>
<dbReference type="OrthoDB" id="9790745at2"/>
<dbReference type="PANTHER" id="PTHR36849">
    <property type="entry name" value="CYTOPLASMIC PROTEIN-RELATED"/>
    <property type="match status" value="1"/>
</dbReference>
<dbReference type="EMBL" id="OMOH01000002">
    <property type="protein sequence ID" value="SPF67512.1"/>
    <property type="molecule type" value="Genomic_DNA"/>
</dbReference>
<evidence type="ECO:0008006" key="3">
    <source>
        <dbReference type="Google" id="ProtNLM"/>
    </source>
</evidence>
<reference evidence="2" key="1">
    <citation type="submission" date="2018-02" db="EMBL/GenBank/DDBJ databases">
        <authorList>
            <person name="Hornung B."/>
        </authorList>
    </citation>
    <scope>NUCLEOTIDE SEQUENCE [LARGE SCALE GENOMIC DNA]</scope>
</reference>
<dbReference type="PANTHER" id="PTHR36849:SF1">
    <property type="entry name" value="CYTOPLASMIC PROTEIN"/>
    <property type="match status" value="1"/>
</dbReference>
<evidence type="ECO:0000313" key="2">
    <source>
        <dbReference type="Proteomes" id="UP000265962"/>
    </source>
</evidence>
<dbReference type="InterPro" id="IPR052552">
    <property type="entry name" value="YeaO-like"/>
</dbReference>
<name>A0A375I2R0_9ACTN</name>